<reference evidence="2" key="1">
    <citation type="submission" date="2020-06" db="EMBL/GenBank/DDBJ databases">
        <title>A novel thermopfilic bacterium from Erzurum, Turkey.</title>
        <authorList>
            <person name="Adiguzel A."/>
            <person name="Ay H."/>
            <person name="Baltaci M.O."/>
        </authorList>
    </citation>
    <scope>NUCLEOTIDE SEQUENCE</scope>
    <source>
        <strain evidence="2">P2</strain>
    </source>
</reference>
<evidence type="ECO:0000313" key="3">
    <source>
        <dbReference type="Proteomes" id="UP000625804"/>
    </source>
</evidence>
<dbReference type="InterPro" id="IPR036812">
    <property type="entry name" value="NAD(P)_OxRdtase_dom_sf"/>
</dbReference>
<dbReference type="InterPro" id="IPR023210">
    <property type="entry name" value="NADP_OxRdtase_dom"/>
</dbReference>
<dbReference type="PRINTS" id="PR00069">
    <property type="entry name" value="ALDKETRDTASE"/>
</dbReference>
<gene>
    <name evidence="2" type="ORF">HR057_04345</name>
</gene>
<dbReference type="GO" id="GO:0016491">
    <property type="term" value="F:oxidoreductase activity"/>
    <property type="evidence" value="ECO:0007669"/>
    <property type="project" value="InterPro"/>
</dbReference>
<comment type="caution">
    <text evidence="2">The sequence shown here is derived from an EMBL/GenBank/DDBJ whole genome shotgun (WGS) entry which is preliminary data.</text>
</comment>
<dbReference type="InterPro" id="IPR020471">
    <property type="entry name" value="AKR"/>
</dbReference>
<feature type="domain" description="NADP-dependent oxidoreductase" evidence="1">
    <location>
        <begin position="15"/>
        <end position="295"/>
    </location>
</feature>
<dbReference type="PANTHER" id="PTHR43312:SF1">
    <property type="entry name" value="NADP-DEPENDENT OXIDOREDUCTASE DOMAIN-CONTAINING PROTEIN"/>
    <property type="match status" value="1"/>
</dbReference>
<protein>
    <submittedName>
        <fullName evidence="2">Aldo/keto reductase</fullName>
    </submittedName>
</protein>
<evidence type="ECO:0000313" key="2">
    <source>
        <dbReference type="EMBL" id="NSL50995.1"/>
    </source>
</evidence>
<proteinExistence type="predicted"/>
<evidence type="ECO:0000259" key="1">
    <source>
        <dbReference type="Pfam" id="PF00248"/>
    </source>
</evidence>
<dbReference type="Gene3D" id="3.20.20.100">
    <property type="entry name" value="NADP-dependent oxidoreductase domain"/>
    <property type="match status" value="1"/>
</dbReference>
<name>A0A8J8KDS2_9BACI</name>
<dbReference type="CDD" id="cd19086">
    <property type="entry name" value="AKR_AKR11C1"/>
    <property type="match status" value="1"/>
</dbReference>
<sequence length="306" mass="35191">MKKKRLGTSDLFISEMGLGCMSLGTDVAKGIRIIHEAIQLGINFFDTADLYDYGLNEEIVGKAIKGCRDQVIIATKVGNRWKEDRTGWFWDPSPDYIKKEVKESLRRLETDYIDLYQLHGGTIDDPIDDIIDAFENLKKEGLIRYYGISSIRPNVIYEYVKKSNIVSVMMQYSLLDRRPEELFSLLSENNISVIARGPLAKGLLTEKMKEKASIHVKQNGYLDYSYEEIISLHEKMKSITVSQQKINSLALRYPLYNERVATIIPGASNIEQLRENVEALNIPITNEQYEKLQSITKPSKYREHRI</sequence>
<dbReference type="EMBL" id="JABTTE010000003">
    <property type="protein sequence ID" value="NSL50995.1"/>
    <property type="molecule type" value="Genomic_DNA"/>
</dbReference>
<dbReference type="InterPro" id="IPR053135">
    <property type="entry name" value="AKR2_Oxidoreductase"/>
</dbReference>
<accession>A0A8J8KDS2</accession>
<dbReference type="Proteomes" id="UP000625804">
    <property type="component" value="Unassembled WGS sequence"/>
</dbReference>
<keyword evidence="3" id="KW-1185">Reference proteome</keyword>
<dbReference type="RefSeq" id="WP_173730194.1">
    <property type="nucleotide sequence ID" value="NZ_JABTTE010000003.1"/>
</dbReference>
<dbReference type="Pfam" id="PF00248">
    <property type="entry name" value="Aldo_ket_red"/>
    <property type="match status" value="1"/>
</dbReference>
<dbReference type="AlphaFoldDB" id="A0A8J8KDS2"/>
<organism evidence="2 3">
    <name type="scientific">Calidifontibacillus erzurumensis</name>
    <dbReference type="NCBI Taxonomy" id="2741433"/>
    <lineage>
        <taxon>Bacteria</taxon>
        <taxon>Bacillati</taxon>
        <taxon>Bacillota</taxon>
        <taxon>Bacilli</taxon>
        <taxon>Bacillales</taxon>
        <taxon>Bacillaceae</taxon>
        <taxon>Calidifontibacillus/Schinkia group</taxon>
        <taxon>Calidifontibacillus</taxon>
    </lineage>
</organism>
<dbReference type="SUPFAM" id="SSF51430">
    <property type="entry name" value="NAD(P)-linked oxidoreductase"/>
    <property type="match status" value="1"/>
</dbReference>
<dbReference type="PANTHER" id="PTHR43312">
    <property type="entry name" value="D-THREO-ALDOSE 1-DEHYDROGENASE"/>
    <property type="match status" value="1"/>
</dbReference>